<name>A0ABS3CT64_9ALTE</name>
<evidence type="ECO:0000313" key="2">
    <source>
        <dbReference type="EMBL" id="MBN7819331.1"/>
    </source>
</evidence>
<evidence type="ECO:0000256" key="1">
    <source>
        <dbReference type="SAM" id="Phobius"/>
    </source>
</evidence>
<keyword evidence="3" id="KW-1185">Reference proteome</keyword>
<protein>
    <submittedName>
        <fullName evidence="2">Uncharacterized protein</fullName>
    </submittedName>
</protein>
<evidence type="ECO:0000313" key="3">
    <source>
        <dbReference type="Proteomes" id="UP000663992"/>
    </source>
</evidence>
<dbReference type="EMBL" id="JAFKCS010000003">
    <property type="protein sequence ID" value="MBN7819331.1"/>
    <property type="molecule type" value="Genomic_DNA"/>
</dbReference>
<gene>
    <name evidence="2" type="ORF">J0A65_05610</name>
</gene>
<keyword evidence="1" id="KW-1133">Transmembrane helix</keyword>
<dbReference type="Proteomes" id="UP000663992">
    <property type="component" value="Unassembled WGS sequence"/>
</dbReference>
<keyword evidence="1" id="KW-0812">Transmembrane</keyword>
<feature type="transmembrane region" description="Helical" evidence="1">
    <location>
        <begin position="21"/>
        <end position="42"/>
    </location>
</feature>
<accession>A0ABS3CT64</accession>
<reference evidence="2 3" key="1">
    <citation type="submission" date="2021-03" db="EMBL/GenBank/DDBJ databases">
        <title>novel species isolated from a fishpond in China.</title>
        <authorList>
            <person name="Lu H."/>
            <person name="Cai Z."/>
        </authorList>
    </citation>
    <scope>NUCLEOTIDE SEQUENCE [LARGE SCALE GENOMIC DNA]</scope>
    <source>
        <strain evidence="2 3">Y57</strain>
    </source>
</reference>
<organism evidence="2 3">
    <name type="scientific">Bowmanella yangjiangensis</name>
    <dbReference type="NCBI Taxonomy" id="2811230"/>
    <lineage>
        <taxon>Bacteria</taxon>
        <taxon>Pseudomonadati</taxon>
        <taxon>Pseudomonadota</taxon>
        <taxon>Gammaproteobacteria</taxon>
        <taxon>Alteromonadales</taxon>
        <taxon>Alteromonadaceae</taxon>
        <taxon>Bowmanella</taxon>
    </lineage>
</organism>
<comment type="caution">
    <text evidence="2">The sequence shown here is derived from an EMBL/GenBank/DDBJ whole genome shotgun (WGS) entry which is preliminary data.</text>
</comment>
<proteinExistence type="predicted"/>
<keyword evidence="1" id="KW-0472">Membrane</keyword>
<sequence length="175" mass="20112">MEKLDTAIISLLKGMTYSARFIPWVMGIALIYQLTAAFGAFAQEWSNEHPLQSYLKPENVLILKKFPFPDVCMDRWKSFQDSKERCNKAWARQADELKRYGIDVDPAQLSSPIFWEMRTGVVSSADAATLKASTTMQPWWDDKRKKAAADGEMLRQEQLTRLKAFEARKDQVEGK</sequence>
<dbReference type="RefSeq" id="WP_206593144.1">
    <property type="nucleotide sequence ID" value="NZ_JAFKCS010000003.1"/>
</dbReference>